<evidence type="ECO:0000256" key="10">
    <source>
        <dbReference type="ARBA" id="ARBA00023180"/>
    </source>
</evidence>
<keyword evidence="6 13" id="KW-1133">Transmembrane helix</keyword>
<dbReference type="PROSITE" id="PS00290">
    <property type="entry name" value="IG_MHC"/>
    <property type="match status" value="1"/>
</dbReference>
<feature type="transmembrane region" description="Helical" evidence="13">
    <location>
        <begin position="208"/>
        <end position="231"/>
    </location>
</feature>
<keyword evidence="12" id="KW-0393">Immunoglobulin domain</keyword>
<dbReference type="GO" id="GO:0042613">
    <property type="term" value="C:MHC class II protein complex"/>
    <property type="evidence" value="ECO:0007669"/>
    <property type="project" value="UniProtKB-KW"/>
</dbReference>
<feature type="signal peptide" evidence="14">
    <location>
        <begin position="1"/>
        <end position="18"/>
    </location>
</feature>
<organism evidence="16 17">
    <name type="scientific">Megalops atlanticus</name>
    <name type="common">Tarpon</name>
    <name type="synonym">Clupea gigantea</name>
    <dbReference type="NCBI Taxonomy" id="7932"/>
    <lineage>
        <taxon>Eukaryota</taxon>
        <taxon>Metazoa</taxon>
        <taxon>Chordata</taxon>
        <taxon>Craniata</taxon>
        <taxon>Vertebrata</taxon>
        <taxon>Euteleostomi</taxon>
        <taxon>Actinopterygii</taxon>
        <taxon>Neopterygii</taxon>
        <taxon>Teleostei</taxon>
        <taxon>Elopiformes</taxon>
        <taxon>Megalopidae</taxon>
        <taxon>Megalops</taxon>
    </lineage>
</organism>
<evidence type="ECO:0000256" key="9">
    <source>
        <dbReference type="ARBA" id="ARBA00023157"/>
    </source>
</evidence>
<sequence length="237" mass="26302">MRIPVIIFLSSFVIYTEAQASHEDIRSVGCSDAADEEDVKDLNGDEIRYIDFNKKEAVSTLPEFADPINWPGSYENSLGHLAICKNDLGVVKKAEKNPPPEKDPPQSTVYPKDDVELGKENTLICFVNNFYPPPVKVKWTKNDREVKEGVTLSRYYPNSDFTFRQFSTLSFTPEEGDIYACTVEHTALNEPQTKIWESEVSPRAGVGATAFCGVGLTVGFLGVATGTFFLIKGNNCN</sequence>
<evidence type="ECO:0000259" key="15">
    <source>
        <dbReference type="PROSITE" id="PS50835"/>
    </source>
</evidence>
<dbReference type="PANTHER" id="PTHR19944">
    <property type="entry name" value="MHC CLASS II-RELATED"/>
    <property type="match status" value="1"/>
</dbReference>
<dbReference type="InterPro" id="IPR007110">
    <property type="entry name" value="Ig-like_dom"/>
</dbReference>
<keyword evidence="17" id="KW-1185">Reference proteome</keyword>
<dbReference type="OrthoDB" id="8925804at2759"/>
<keyword evidence="9" id="KW-1015">Disulfide bond</keyword>
<dbReference type="InterPro" id="IPR003597">
    <property type="entry name" value="Ig_C1-set"/>
</dbReference>
<dbReference type="CDD" id="cd05767">
    <property type="entry name" value="IgC1_MHC_II_alpha"/>
    <property type="match status" value="1"/>
</dbReference>
<keyword evidence="10" id="KW-0325">Glycoprotein</keyword>
<dbReference type="InterPro" id="IPR050160">
    <property type="entry name" value="MHC/Immunoglobulin"/>
</dbReference>
<feature type="chain" id="PRO_5039174896" description="Ig-like domain-containing protein" evidence="14">
    <location>
        <begin position="19"/>
        <end position="237"/>
    </location>
</feature>
<gene>
    <name evidence="16" type="ORF">MATL_G00264030</name>
</gene>
<dbReference type="Pfam" id="PF07654">
    <property type="entry name" value="C1-set"/>
    <property type="match status" value="1"/>
</dbReference>
<dbReference type="Gene3D" id="2.60.40.10">
    <property type="entry name" value="Immunoglobulins"/>
    <property type="match status" value="1"/>
</dbReference>
<evidence type="ECO:0000256" key="5">
    <source>
        <dbReference type="ARBA" id="ARBA00022859"/>
    </source>
</evidence>
<dbReference type="InterPro" id="IPR013783">
    <property type="entry name" value="Ig-like_fold"/>
</dbReference>
<keyword evidence="8 13" id="KW-0472">Membrane</keyword>
<comment type="similarity">
    <text evidence="2">Belongs to the MHC class II family.</text>
</comment>
<dbReference type="Proteomes" id="UP001046870">
    <property type="component" value="Unassembled WGS sequence"/>
</dbReference>
<comment type="caution">
    <text evidence="16">The sequence shown here is derived from an EMBL/GenBank/DDBJ whole genome shotgun (WGS) entry which is preliminary data.</text>
</comment>
<dbReference type="InterPro" id="IPR036179">
    <property type="entry name" value="Ig-like_dom_sf"/>
</dbReference>
<keyword evidence="11" id="KW-0491">MHC II</keyword>
<accession>A0A9D3P8H4</accession>
<feature type="domain" description="Ig-like" evidence="15">
    <location>
        <begin position="105"/>
        <end position="201"/>
    </location>
</feature>
<reference evidence="16" key="1">
    <citation type="submission" date="2021-01" db="EMBL/GenBank/DDBJ databases">
        <authorList>
            <person name="Zahm M."/>
            <person name="Roques C."/>
            <person name="Cabau C."/>
            <person name="Klopp C."/>
            <person name="Donnadieu C."/>
            <person name="Jouanno E."/>
            <person name="Lampietro C."/>
            <person name="Louis A."/>
            <person name="Herpin A."/>
            <person name="Echchiki A."/>
            <person name="Berthelot C."/>
            <person name="Parey E."/>
            <person name="Roest-Crollius H."/>
            <person name="Braasch I."/>
            <person name="Postlethwait J."/>
            <person name="Bobe J."/>
            <person name="Montfort J."/>
            <person name="Bouchez O."/>
            <person name="Begum T."/>
            <person name="Mejri S."/>
            <person name="Adams A."/>
            <person name="Chen W.-J."/>
            <person name="Guiguen Y."/>
        </authorList>
    </citation>
    <scope>NUCLEOTIDE SEQUENCE</scope>
    <source>
        <strain evidence="16">YG-15Mar2019-1</strain>
        <tissue evidence="16">Brain</tissue>
    </source>
</reference>
<proteinExistence type="inferred from homology"/>
<keyword evidence="5" id="KW-0391">Immunity</keyword>
<dbReference type="InterPro" id="IPR014745">
    <property type="entry name" value="MHC_II_a/b_N"/>
</dbReference>
<dbReference type="SMART" id="SM00407">
    <property type="entry name" value="IGc1"/>
    <property type="match status" value="1"/>
</dbReference>
<dbReference type="PANTHER" id="PTHR19944:SF86">
    <property type="entry name" value="HLA CLASS II HISTOCOMPATIBILITY ANTIGEN, DR ALPHA CHAIN"/>
    <property type="match status" value="1"/>
</dbReference>
<keyword evidence="3 13" id="KW-0812">Transmembrane</keyword>
<evidence type="ECO:0000256" key="2">
    <source>
        <dbReference type="ARBA" id="ARBA00007394"/>
    </source>
</evidence>
<name>A0A9D3P8H4_MEGAT</name>
<evidence type="ECO:0000256" key="12">
    <source>
        <dbReference type="ARBA" id="ARBA00023319"/>
    </source>
</evidence>
<dbReference type="InterPro" id="IPR001003">
    <property type="entry name" value="MHC_II_a_N"/>
</dbReference>
<dbReference type="SUPFAM" id="SSF54452">
    <property type="entry name" value="MHC antigen-recognition domain"/>
    <property type="match status" value="1"/>
</dbReference>
<keyword evidence="4 14" id="KW-0732">Signal</keyword>
<protein>
    <recommendedName>
        <fullName evidence="15">Ig-like domain-containing protein</fullName>
    </recommendedName>
</protein>
<evidence type="ECO:0000256" key="6">
    <source>
        <dbReference type="ARBA" id="ARBA00022989"/>
    </source>
</evidence>
<evidence type="ECO:0000256" key="14">
    <source>
        <dbReference type="SAM" id="SignalP"/>
    </source>
</evidence>
<evidence type="ECO:0000256" key="11">
    <source>
        <dbReference type="ARBA" id="ARBA00023182"/>
    </source>
</evidence>
<evidence type="ECO:0000256" key="13">
    <source>
        <dbReference type="SAM" id="Phobius"/>
    </source>
</evidence>
<dbReference type="Pfam" id="PF00993">
    <property type="entry name" value="MHC_II_alpha"/>
    <property type="match status" value="1"/>
</dbReference>
<evidence type="ECO:0000256" key="3">
    <source>
        <dbReference type="ARBA" id="ARBA00022692"/>
    </source>
</evidence>
<dbReference type="InterPro" id="IPR003006">
    <property type="entry name" value="Ig/MHC_CS"/>
</dbReference>
<evidence type="ECO:0000313" key="17">
    <source>
        <dbReference type="Proteomes" id="UP001046870"/>
    </source>
</evidence>
<dbReference type="PROSITE" id="PS50835">
    <property type="entry name" value="IG_LIKE"/>
    <property type="match status" value="1"/>
</dbReference>
<keyword evidence="7" id="KW-1064">Adaptive immunity</keyword>
<dbReference type="SMART" id="SM00920">
    <property type="entry name" value="MHC_II_alpha"/>
    <property type="match status" value="1"/>
</dbReference>
<dbReference type="GO" id="GO:0002250">
    <property type="term" value="P:adaptive immune response"/>
    <property type="evidence" value="ECO:0007669"/>
    <property type="project" value="UniProtKB-KW"/>
</dbReference>
<evidence type="ECO:0000256" key="1">
    <source>
        <dbReference type="ARBA" id="ARBA00004479"/>
    </source>
</evidence>
<dbReference type="InterPro" id="IPR011162">
    <property type="entry name" value="MHC_I/II-like_Ag-recog"/>
</dbReference>
<evidence type="ECO:0000256" key="8">
    <source>
        <dbReference type="ARBA" id="ARBA00023136"/>
    </source>
</evidence>
<comment type="subcellular location">
    <subcellularLocation>
        <location evidence="1">Membrane</location>
        <topology evidence="1">Single-pass type I membrane protein</topology>
    </subcellularLocation>
</comment>
<dbReference type="SUPFAM" id="SSF48726">
    <property type="entry name" value="Immunoglobulin"/>
    <property type="match status" value="1"/>
</dbReference>
<evidence type="ECO:0000313" key="16">
    <source>
        <dbReference type="EMBL" id="KAG7454034.1"/>
    </source>
</evidence>
<dbReference type="Gene3D" id="3.10.320.10">
    <property type="entry name" value="Class II Histocompatibility Antigen, M Beta Chain, Chain B, domain 1"/>
    <property type="match status" value="1"/>
</dbReference>
<evidence type="ECO:0000256" key="4">
    <source>
        <dbReference type="ARBA" id="ARBA00022729"/>
    </source>
</evidence>
<dbReference type="EMBL" id="JAFDVH010000042">
    <property type="protein sequence ID" value="KAG7454034.1"/>
    <property type="molecule type" value="Genomic_DNA"/>
</dbReference>
<dbReference type="AlphaFoldDB" id="A0A9D3P8H4"/>
<evidence type="ECO:0000256" key="7">
    <source>
        <dbReference type="ARBA" id="ARBA00023130"/>
    </source>
</evidence>
<dbReference type="GO" id="GO:0002504">
    <property type="term" value="P:antigen processing and presentation of peptide or polysaccharide antigen via MHC class II"/>
    <property type="evidence" value="ECO:0007669"/>
    <property type="project" value="UniProtKB-KW"/>
</dbReference>